<sequence length="691" mass="80506">MATAKKNESKAGTQKKTTAKPKAKAASKAKVKPTPKPQDPVQEMATTTEPFRNLANVEPFTLFTAQDVYLFREGKHYRLYEKFGAHRMNYEGVEGTYFSVWAPDAVFVSVIGNFNDWDAYSHTLFPRWDNSGIWEGFIAGVAEGELYKYFIRAKDGSELRKGDPYAFHWEKRPRTASITTNLDFRWRDKAWMKDREVTNALDKPWSVYELHLASWRRPDAFDRESFYNYREIAKMLVPYIQEMGFTHVELLPVMEHPLDASWGYQITGYFAPTSRFGTPQDFMYFVDSLHRAGIGVLLDWVPSHFPYDDHGLYRFDGSHVYEYEDPRKGFHPDWNSYIFNYGRNEVRSFLISNALYWLDKYHIDGFRVDAVASMIHLDYSREDGDWEPNVYGGNEHLEALQFLREFNMAVYQYYPGVQTIAEESSSYDGITRPVHLGGVGFGMKWMMGWMNDTLKYFKKDPYFRQFHQDEFTFSIMYAFKENFMLPLSHDEVVHGKSPIVFKMPGDDWQKMANTRLLYSYMFTHPGTKLLFMGNEWGVTHEWNDATQLDWTLLQYPSHQGLQHYVKRLNHLYKTEPSLYATQFDPLGFEWINLNDRSQSVMVYARKSEDPKNTLYIVLNMTPVARHNYGIKVQGKEPWIEILNSDATEFFGSGIVNEGELLPGKHGDDYLLLVNVPPLGAAIFKSKNILTS</sequence>
<dbReference type="FunFam" id="2.60.40.10:FF:000169">
    <property type="entry name" value="1,4-alpha-glucan branching enzyme GlgB"/>
    <property type="match status" value="1"/>
</dbReference>
<comment type="subunit">
    <text evidence="10">Monomer.</text>
</comment>
<dbReference type="PIRSF" id="PIRSF000463">
    <property type="entry name" value="GlgB"/>
    <property type="match status" value="1"/>
</dbReference>
<dbReference type="InterPro" id="IPR006047">
    <property type="entry name" value="GH13_cat_dom"/>
</dbReference>
<organism evidence="14 15">
    <name type="scientific">Chitinophaga caeni</name>
    <dbReference type="NCBI Taxonomy" id="2029983"/>
    <lineage>
        <taxon>Bacteria</taxon>
        <taxon>Pseudomonadati</taxon>
        <taxon>Bacteroidota</taxon>
        <taxon>Chitinophagia</taxon>
        <taxon>Chitinophagales</taxon>
        <taxon>Chitinophagaceae</taxon>
        <taxon>Chitinophaga</taxon>
    </lineage>
</organism>
<keyword evidence="5 10" id="KW-0321">Glycogen metabolism</keyword>
<evidence type="ECO:0000256" key="3">
    <source>
        <dbReference type="ARBA" id="ARBA00004964"/>
    </source>
</evidence>
<evidence type="ECO:0000313" key="14">
    <source>
        <dbReference type="EMBL" id="ATL49875.1"/>
    </source>
</evidence>
<dbReference type="InterPro" id="IPR044143">
    <property type="entry name" value="GlgB_N_E_set_prok"/>
</dbReference>
<evidence type="ECO:0000256" key="8">
    <source>
        <dbReference type="ARBA" id="ARBA00023056"/>
    </source>
</evidence>
<dbReference type="SUPFAM" id="SSF81296">
    <property type="entry name" value="E set domains"/>
    <property type="match status" value="1"/>
</dbReference>
<comment type="pathway">
    <text evidence="3 10">Glycan biosynthesis; glycogen biosynthesis.</text>
</comment>
<dbReference type="Gene3D" id="2.60.40.1180">
    <property type="entry name" value="Golgi alpha-mannosidase II"/>
    <property type="match status" value="1"/>
</dbReference>
<dbReference type="InterPro" id="IPR017853">
    <property type="entry name" value="GH"/>
</dbReference>
<dbReference type="Gene3D" id="2.60.40.10">
    <property type="entry name" value="Immunoglobulins"/>
    <property type="match status" value="1"/>
</dbReference>
<dbReference type="InterPro" id="IPR013780">
    <property type="entry name" value="Glyco_hydro_b"/>
</dbReference>
<keyword evidence="8 10" id="KW-0320">Glycogen biosynthesis</keyword>
<dbReference type="EMBL" id="CP023777">
    <property type="protein sequence ID" value="ATL49875.1"/>
    <property type="molecule type" value="Genomic_DNA"/>
</dbReference>
<keyword evidence="6 10" id="KW-0328">Glycosyltransferase</keyword>
<dbReference type="FunFam" id="2.60.40.1180:FF:000002">
    <property type="entry name" value="1,4-alpha-glucan branching enzyme GlgB"/>
    <property type="match status" value="1"/>
</dbReference>
<dbReference type="GO" id="GO:0043169">
    <property type="term" value="F:cation binding"/>
    <property type="evidence" value="ECO:0007669"/>
    <property type="project" value="InterPro"/>
</dbReference>
<evidence type="ECO:0000256" key="11">
    <source>
        <dbReference type="PIRSR" id="PIRSR000463-1"/>
    </source>
</evidence>
<dbReference type="SMART" id="SM00642">
    <property type="entry name" value="Aamy"/>
    <property type="match status" value="1"/>
</dbReference>
<dbReference type="CDD" id="cd11322">
    <property type="entry name" value="AmyAc_Glg_BE"/>
    <property type="match status" value="1"/>
</dbReference>
<feature type="region of interest" description="Disordered" evidence="12">
    <location>
        <begin position="1"/>
        <end position="43"/>
    </location>
</feature>
<feature type="active site" description="Proton donor" evidence="10 11">
    <location>
        <position position="422"/>
    </location>
</feature>
<dbReference type="UniPathway" id="UPA00164"/>
<feature type="active site" description="Nucleophile" evidence="10 11">
    <location>
        <position position="369"/>
    </location>
</feature>
<dbReference type="EC" id="2.4.1.18" evidence="10"/>
<accession>A0A291R122</accession>
<dbReference type="RefSeq" id="WP_098196241.1">
    <property type="nucleotide sequence ID" value="NZ_CP023777.1"/>
</dbReference>
<dbReference type="InterPro" id="IPR037439">
    <property type="entry name" value="Branching_enzy"/>
</dbReference>
<dbReference type="GO" id="GO:0005978">
    <property type="term" value="P:glycogen biosynthetic process"/>
    <property type="evidence" value="ECO:0007669"/>
    <property type="project" value="UniProtKB-UniRule"/>
</dbReference>
<keyword evidence="9 10" id="KW-0119">Carbohydrate metabolism</keyword>
<evidence type="ECO:0000256" key="12">
    <source>
        <dbReference type="SAM" id="MobiDB-lite"/>
    </source>
</evidence>
<evidence type="ECO:0000259" key="13">
    <source>
        <dbReference type="SMART" id="SM00642"/>
    </source>
</evidence>
<dbReference type="KEGG" id="cbae:COR50_13855"/>
<evidence type="ECO:0000256" key="4">
    <source>
        <dbReference type="ARBA" id="ARBA00009000"/>
    </source>
</evidence>
<evidence type="ECO:0000256" key="7">
    <source>
        <dbReference type="ARBA" id="ARBA00022679"/>
    </source>
</evidence>
<dbReference type="NCBIfam" id="NF008967">
    <property type="entry name" value="PRK12313.1"/>
    <property type="match status" value="1"/>
</dbReference>
<proteinExistence type="inferred from homology"/>
<gene>
    <name evidence="10" type="primary">glgB</name>
    <name evidence="14" type="ORF">COR50_13855</name>
</gene>
<evidence type="ECO:0000256" key="5">
    <source>
        <dbReference type="ARBA" id="ARBA00022600"/>
    </source>
</evidence>
<dbReference type="Pfam" id="PF02806">
    <property type="entry name" value="Alpha-amylase_C"/>
    <property type="match status" value="1"/>
</dbReference>
<evidence type="ECO:0000256" key="9">
    <source>
        <dbReference type="ARBA" id="ARBA00023277"/>
    </source>
</evidence>
<dbReference type="OrthoDB" id="9800174at2"/>
<dbReference type="NCBIfam" id="NF003811">
    <property type="entry name" value="PRK05402.1"/>
    <property type="match status" value="1"/>
</dbReference>
<dbReference type="PANTHER" id="PTHR43651">
    <property type="entry name" value="1,4-ALPHA-GLUCAN-BRANCHING ENZYME"/>
    <property type="match status" value="1"/>
</dbReference>
<dbReference type="Gene3D" id="3.20.20.80">
    <property type="entry name" value="Glycosidases"/>
    <property type="match status" value="1"/>
</dbReference>
<dbReference type="InterPro" id="IPR004193">
    <property type="entry name" value="Glyco_hydro_13_N"/>
</dbReference>
<name>A0A291R122_9BACT</name>
<dbReference type="InterPro" id="IPR014756">
    <property type="entry name" value="Ig_E-set"/>
</dbReference>
<dbReference type="AlphaFoldDB" id="A0A291R122"/>
<evidence type="ECO:0000256" key="6">
    <source>
        <dbReference type="ARBA" id="ARBA00022676"/>
    </source>
</evidence>
<dbReference type="InterPro" id="IPR013783">
    <property type="entry name" value="Ig-like_fold"/>
</dbReference>
<dbReference type="Pfam" id="PF00128">
    <property type="entry name" value="Alpha-amylase"/>
    <property type="match status" value="1"/>
</dbReference>
<evidence type="ECO:0000256" key="1">
    <source>
        <dbReference type="ARBA" id="ARBA00000826"/>
    </source>
</evidence>
<keyword evidence="7 10" id="KW-0808">Transferase</keyword>
<dbReference type="PANTHER" id="PTHR43651:SF3">
    <property type="entry name" value="1,4-ALPHA-GLUCAN-BRANCHING ENZYME"/>
    <property type="match status" value="1"/>
</dbReference>
<feature type="compositionally biased region" description="Basic residues" evidence="12">
    <location>
        <begin position="17"/>
        <end position="33"/>
    </location>
</feature>
<protein>
    <recommendedName>
        <fullName evidence="10">1,4-alpha-glucan branching enzyme GlgB</fullName>
        <ecNumber evidence="10">2.4.1.18</ecNumber>
    </recommendedName>
    <alternativeName>
        <fullName evidence="10">1,4-alpha-D-glucan:1,4-alpha-D-glucan 6-glucosyl-transferase</fullName>
    </alternativeName>
    <alternativeName>
        <fullName evidence="10">Alpha-(1-&gt;4)-glucan branching enzyme</fullName>
    </alternativeName>
    <alternativeName>
        <fullName evidence="10">Glycogen branching enzyme</fullName>
        <shortName evidence="10">BE</shortName>
    </alternativeName>
</protein>
<evidence type="ECO:0000256" key="2">
    <source>
        <dbReference type="ARBA" id="ARBA00002953"/>
    </source>
</evidence>
<comment type="function">
    <text evidence="2 10">Catalyzes the formation of the alpha-1,6-glucosidic linkages in glycogen by scission of a 1,4-alpha-linked oligosaccharide from growing alpha-1,4-glucan chains and the subsequent attachment of the oligosaccharide to the alpha-1,6 position.</text>
</comment>
<dbReference type="HAMAP" id="MF_00685">
    <property type="entry name" value="GlgB"/>
    <property type="match status" value="1"/>
</dbReference>
<dbReference type="NCBIfam" id="TIGR01515">
    <property type="entry name" value="branching_enzym"/>
    <property type="match status" value="1"/>
</dbReference>
<comment type="similarity">
    <text evidence="4 10">Belongs to the glycosyl hydrolase 13 family. GlgB subfamily.</text>
</comment>
<dbReference type="Pfam" id="PF02922">
    <property type="entry name" value="CBM_48"/>
    <property type="match status" value="1"/>
</dbReference>
<dbReference type="FunFam" id="3.20.20.80:FF:000003">
    <property type="entry name" value="1,4-alpha-glucan branching enzyme GlgB"/>
    <property type="match status" value="1"/>
</dbReference>
<dbReference type="CDD" id="cd02855">
    <property type="entry name" value="E_set_GBE_prok_N"/>
    <property type="match status" value="1"/>
</dbReference>
<dbReference type="GO" id="GO:0003844">
    <property type="term" value="F:1,4-alpha-glucan branching enzyme activity"/>
    <property type="evidence" value="ECO:0007669"/>
    <property type="project" value="UniProtKB-UniRule"/>
</dbReference>
<dbReference type="SUPFAM" id="SSF51011">
    <property type="entry name" value="Glycosyl hydrolase domain"/>
    <property type="match status" value="1"/>
</dbReference>
<dbReference type="GO" id="GO:0005829">
    <property type="term" value="C:cytosol"/>
    <property type="evidence" value="ECO:0007669"/>
    <property type="project" value="TreeGrafter"/>
</dbReference>
<dbReference type="InterPro" id="IPR006048">
    <property type="entry name" value="A-amylase/branching_C"/>
</dbReference>
<feature type="domain" description="Glycosyl hydrolase family 13 catalytic" evidence="13">
    <location>
        <begin position="224"/>
        <end position="558"/>
    </location>
</feature>
<evidence type="ECO:0000256" key="10">
    <source>
        <dbReference type="HAMAP-Rule" id="MF_00685"/>
    </source>
</evidence>
<dbReference type="Proteomes" id="UP000220133">
    <property type="component" value="Chromosome"/>
</dbReference>
<dbReference type="SUPFAM" id="SSF51445">
    <property type="entry name" value="(Trans)glycosidases"/>
    <property type="match status" value="1"/>
</dbReference>
<dbReference type="InterPro" id="IPR006407">
    <property type="entry name" value="GlgB"/>
</dbReference>
<comment type="catalytic activity">
    <reaction evidence="1 10">
        <text>Transfers a segment of a (1-&gt;4)-alpha-D-glucan chain to a primary hydroxy group in a similar glucan chain.</text>
        <dbReference type="EC" id="2.4.1.18"/>
    </reaction>
</comment>
<dbReference type="GO" id="GO:0004553">
    <property type="term" value="F:hydrolase activity, hydrolyzing O-glycosyl compounds"/>
    <property type="evidence" value="ECO:0007669"/>
    <property type="project" value="InterPro"/>
</dbReference>
<reference evidence="14 15" key="1">
    <citation type="submission" date="2017-10" db="EMBL/GenBank/DDBJ databases">
        <title>Paenichitinophaga pekingensis gen. nov., sp. nov., isolated from activated sludge.</title>
        <authorList>
            <person name="Jin D."/>
            <person name="Kong X."/>
            <person name="Deng Y."/>
            <person name="Bai Z."/>
        </authorList>
    </citation>
    <scope>NUCLEOTIDE SEQUENCE [LARGE SCALE GENOMIC DNA]</scope>
    <source>
        <strain evidence="14 15">13</strain>
    </source>
</reference>
<evidence type="ECO:0000313" key="15">
    <source>
        <dbReference type="Proteomes" id="UP000220133"/>
    </source>
</evidence>
<keyword evidence="15" id="KW-1185">Reference proteome</keyword>